<keyword evidence="1" id="KW-0472">Membrane</keyword>
<protein>
    <submittedName>
        <fullName evidence="3">DUF2062 domain-containing protein</fullName>
    </submittedName>
</protein>
<dbReference type="InterPro" id="IPR018639">
    <property type="entry name" value="DUF2062"/>
</dbReference>
<dbReference type="PANTHER" id="PTHR40547:SF1">
    <property type="entry name" value="SLL0298 PROTEIN"/>
    <property type="match status" value="1"/>
</dbReference>
<evidence type="ECO:0000313" key="3">
    <source>
        <dbReference type="EMBL" id="GAA3887242.1"/>
    </source>
</evidence>
<reference evidence="4" key="1">
    <citation type="journal article" date="2019" name="Int. J. Syst. Evol. Microbiol.">
        <title>The Global Catalogue of Microorganisms (GCM) 10K type strain sequencing project: providing services to taxonomists for standard genome sequencing and annotation.</title>
        <authorList>
            <consortium name="The Broad Institute Genomics Platform"/>
            <consortium name="The Broad Institute Genome Sequencing Center for Infectious Disease"/>
            <person name="Wu L."/>
            <person name="Ma J."/>
        </authorList>
    </citation>
    <scope>NUCLEOTIDE SEQUENCE [LARGE SCALE GENOMIC DNA]</scope>
    <source>
        <strain evidence="4">JCM 17543</strain>
    </source>
</reference>
<feature type="transmembrane region" description="Helical" evidence="1">
    <location>
        <begin position="145"/>
        <end position="171"/>
    </location>
</feature>
<dbReference type="Pfam" id="PF09835">
    <property type="entry name" value="DUF2062"/>
    <property type="match status" value="1"/>
</dbReference>
<sequence length="184" mass="20717">MPEPAPEPRMNWLKRHIPTRQSIHEYRLLRPFAPHLSQPALWRLTRRSVPRGVALGLFVGVIIPFMHTFIAAILAIPLRANVAIAAACTLVINPLTIPFIYYSAYRIGSWELHHDAPLVNQAAAERFSSELSRLLFWIHEASGPIALGVLSIAVASALIGYLGASVIWASWLKSKFRRRRQERA</sequence>
<keyword evidence="1" id="KW-0812">Transmembrane</keyword>
<gene>
    <name evidence="3" type="ORF">GCM10022276_02930</name>
</gene>
<evidence type="ECO:0000259" key="2">
    <source>
        <dbReference type="Pfam" id="PF09835"/>
    </source>
</evidence>
<keyword evidence="1" id="KW-1133">Transmembrane helix</keyword>
<dbReference type="EMBL" id="BAABBM010000001">
    <property type="protein sequence ID" value="GAA3887242.1"/>
    <property type="molecule type" value="Genomic_DNA"/>
</dbReference>
<feature type="domain" description="DUF2062" evidence="2">
    <location>
        <begin position="29"/>
        <end position="175"/>
    </location>
</feature>
<organism evidence="3 4">
    <name type="scientific">Sphingomonas limnosediminicola</name>
    <dbReference type="NCBI Taxonomy" id="940133"/>
    <lineage>
        <taxon>Bacteria</taxon>
        <taxon>Pseudomonadati</taxon>
        <taxon>Pseudomonadota</taxon>
        <taxon>Alphaproteobacteria</taxon>
        <taxon>Sphingomonadales</taxon>
        <taxon>Sphingomonadaceae</taxon>
        <taxon>Sphingomonas</taxon>
    </lineage>
</organism>
<accession>A0ABP7KW03</accession>
<evidence type="ECO:0000256" key="1">
    <source>
        <dbReference type="SAM" id="Phobius"/>
    </source>
</evidence>
<dbReference type="Proteomes" id="UP001500827">
    <property type="component" value="Unassembled WGS sequence"/>
</dbReference>
<feature type="transmembrane region" description="Helical" evidence="1">
    <location>
        <begin position="53"/>
        <end position="75"/>
    </location>
</feature>
<feature type="transmembrane region" description="Helical" evidence="1">
    <location>
        <begin position="82"/>
        <end position="102"/>
    </location>
</feature>
<comment type="caution">
    <text evidence="3">The sequence shown here is derived from an EMBL/GenBank/DDBJ whole genome shotgun (WGS) entry which is preliminary data.</text>
</comment>
<evidence type="ECO:0000313" key="4">
    <source>
        <dbReference type="Proteomes" id="UP001500827"/>
    </source>
</evidence>
<proteinExistence type="predicted"/>
<dbReference type="PANTHER" id="PTHR40547">
    <property type="entry name" value="SLL0298 PROTEIN"/>
    <property type="match status" value="1"/>
</dbReference>
<keyword evidence="4" id="KW-1185">Reference proteome</keyword>
<name>A0ABP7KW03_9SPHN</name>